<gene>
    <name evidence="2" type="ORF">MSPICULIGERA_LOCUS20113</name>
</gene>
<dbReference type="Proteomes" id="UP001177023">
    <property type="component" value="Unassembled WGS sequence"/>
</dbReference>
<feature type="non-terminal residue" evidence="2">
    <location>
        <position position="1"/>
    </location>
</feature>
<protein>
    <submittedName>
        <fullName evidence="2">Uncharacterized protein</fullName>
    </submittedName>
</protein>
<proteinExistence type="predicted"/>
<evidence type="ECO:0000313" key="3">
    <source>
        <dbReference type="Proteomes" id="UP001177023"/>
    </source>
</evidence>
<keyword evidence="3" id="KW-1185">Reference proteome</keyword>
<feature type="region of interest" description="Disordered" evidence="1">
    <location>
        <begin position="44"/>
        <end position="76"/>
    </location>
</feature>
<comment type="caution">
    <text evidence="2">The sequence shown here is derived from an EMBL/GenBank/DDBJ whole genome shotgun (WGS) entry which is preliminary data.</text>
</comment>
<organism evidence="2 3">
    <name type="scientific">Mesorhabditis spiculigera</name>
    <dbReference type="NCBI Taxonomy" id="96644"/>
    <lineage>
        <taxon>Eukaryota</taxon>
        <taxon>Metazoa</taxon>
        <taxon>Ecdysozoa</taxon>
        <taxon>Nematoda</taxon>
        <taxon>Chromadorea</taxon>
        <taxon>Rhabditida</taxon>
        <taxon>Rhabditina</taxon>
        <taxon>Rhabditomorpha</taxon>
        <taxon>Rhabditoidea</taxon>
        <taxon>Rhabditidae</taxon>
        <taxon>Mesorhabditinae</taxon>
        <taxon>Mesorhabditis</taxon>
    </lineage>
</organism>
<dbReference type="EMBL" id="CATQJA010002664">
    <property type="protein sequence ID" value="CAJ0581964.1"/>
    <property type="molecule type" value="Genomic_DNA"/>
</dbReference>
<reference evidence="2" key="1">
    <citation type="submission" date="2023-06" db="EMBL/GenBank/DDBJ databases">
        <authorList>
            <person name="Delattre M."/>
        </authorList>
    </citation>
    <scope>NUCLEOTIDE SEQUENCE</scope>
    <source>
        <strain evidence="2">AF72</strain>
    </source>
</reference>
<sequence length="76" mass="8688">MDVVHGMFRALRTRKMAREQYSFELLKSNSAHDFRLEEHQLPRFSSQHENLASNRGVTESAGYGTSTKTGNNPFDV</sequence>
<dbReference type="AlphaFoldDB" id="A0AA36D8Y3"/>
<evidence type="ECO:0000313" key="2">
    <source>
        <dbReference type="EMBL" id="CAJ0581964.1"/>
    </source>
</evidence>
<evidence type="ECO:0000256" key="1">
    <source>
        <dbReference type="SAM" id="MobiDB-lite"/>
    </source>
</evidence>
<accession>A0AA36D8Y3</accession>
<name>A0AA36D8Y3_9BILA</name>